<dbReference type="EnsemblMetazoa" id="PPA20787.1">
    <property type="protein sequence ID" value="PPA20787.1"/>
    <property type="gene ID" value="WBGene00110341"/>
</dbReference>
<accession>A0A2A6D2T8</accession>
<dbReference type="Proteomes" id="UP000005239">
    <property type="component" value="Unassembled WGS sequence"/>
</dbReference>
<gene>
    <name evidence="1" type="primary">WBGene00110341</name>
</gene>
<evidence type="ECO:0000313" key="2">
    <source>
        <dbReference type="Proteomes" id="UP000005239"/>
    </source>
</evidence>
<protein>
    <submittedName>
        <fullName evidence="1">Uncharacterized protein</fullName>
    </submittedName>
</protein>
<sequence length="233" mass="25762">MASDPFSAWYDTPLNGDDLLAGVSLLVLLAVFLPLYALVVRVFIRAEREIIGFRYLLSAAVADILCMVQYAGLNGIAILTKRRLVSVEARPRMQECSTHWQPFMTVFYFEPAAYGMLSDDVTRFVIILLIKRGASSTSHVQRVELLLILPCLVASVVFVLGQVAITFGTESGKWFTWSICALFFGNSAIQPFILIGFSPFVRRAMLRMFCSPRAGVNKGAGGNAHKTTITKLI</sequence>
<proteinExistence type="predicted"/>
<reference evidence="2" key="1">
    <citation type="journal article" date="2008" name="Nat. Genet.">
        <title>The Pristionchus pacificus genome provides a unique perspective on nematode lifestyle and parasitism.</title>
        <authorList>
            <person name="Dieterich C."/>
            <person name="Clifton S.W."/>
            <person name="Schuster L.N."/>
            <person name="Chinwalla A."/>
            <person name="Delehaunty K."/>
            <person name="Dinkelacker I."/>
            <person name="Fulton L."/>
            <person name="Fulton R."/>
            <person name="Godfrey J."/>
            <person name="Minx P."/>
            <person name="Mitreva M."/>
            <person name="Roeseler W."/>
            <person name="Tian H."/>
            <person name="Witte H."/>
            <person name="Yang S.P."/>
            <person name="Wilson R.K."/>
            <person name="Sommer R.J."/>
        </authorList>
    </citation>
    <scope>NUCLEOTIDE SEQUENCE [LARGE SCALE GENOMIC DNA]</scope>
    <source>
        <strain evidence="2">PS312</strain>
    </source>
</reference>
<dbReference type="OrthoDB" id="5866227at2759"/>
<keyword evidence="2" id="KW-1185">Reference proteome</keyword>
<evidence type="ECO:0000313" key="1">
    <source>
        <dbReference type="EnsemblMetazoa" id="PPA20787.1"/>
    </source>
</evidence>
<name>A0A2A6D2T8_PRIPA</name>
<accession>A0A8R1YDM6</accession>
<organism evidence="1 2">
    <name type="scientific">Pristionchus pacificus</name>
    <name type="common">Parasitic nematode worm</name>
    <dbReference type="NCBI Taxonomy" id="54126"/>
    <lineage>
        <taxon>Eukaryota</taxon>
        <taxon>Metazoa</taxon>
        <taxon>Ecdysozoa</taxon>
        <taxon>Nematoda</taxon>
        <taxon>Chromadorea</taxon>
        <taxon>Rhabditida</taxon>
        <taxon>Rhabditina</taxon>
        <taxon>Diplogasteromorpha</taxon>
        <taxon>Diplogasteroidea</taxon>
        <taxon>Neodiplogasteridae</taxon>
        <taxon>Pristionchus</taxon>
    </lineage>
</organism>
<dbReference type="AlphaFoldDB" id="A0A2A6D2T8"/>
<reference evidence="1" key="2">
    <citation type="submission" date="2022-06" db="UniProtKB">
        <authorList>
            <consortium name="EnsemblMetazoa"/>
        </authorList>
    </citation>
    <scope>IDENTIFICATION</scope>
    <source>
        <strain evidence="1">PS312</strain>
    </source>
</reference>